<dbReference type="PANTHER" id="PTHR42760">
    <property type="entry name" value="SHORT-CHAIN DEHYDROGENASES/REDUCTASES FAMILY MEMBER"/>
    <property type="match status" value="1"/>
</dbReference>
<gene>
    <name evidence="3" type="ORF">B0A52_05283</name>
</gene>
<dbReference type="PANTHER" id="PTHR42760:SF124">
    <property type="entry name" value="SHORT-CHAIN DEHYDROGENASE_REDUCTASE"/>
    <property type="match status" value="1"/>
</dbReference>
<evidence type="ECO:0000313" key="3">
    <source>
        <dbReference type="EMBL" id="RVX70631.1"/>
    </source>
</evidence>
<comment type="caution">
    <text evidence="3">The sequence shown here is derived from an EMBL/GenBank/DDBJ whole genome shotgun (WGS) entry which is preliminary data.</text>
</comment>
<evidence type="ECO:0000256" key="2">
    <source>
        <dbReference type="ARBA" id="ARBA00022857"/>
    </source>
</evidence>
<evidence type="ECO:0000256" key="1">
    <source>
        <dbReference type="ARBA" id="ARBA00006484"/>
    </source>
</evidence>
<dbReference type="PRINTS" id="PR00081">
    <property type="entry name" value="GDHRDH"/>
</dbReference>
<dbReference type="InterPro" id="IPR002347">
    <property type="entry name" value="SDR_fam"/>
</dbReference>
<comment type="similarity">
    <text evidence="1">Belongs to the short-chain dehydrogenases/reductases (SDR) family.</text>
</comment>
<dbReference type="Proteomes" id="UP000288859">
    <property type="component" value="Unassembled WGS sequence"/>
</dbReference>
<proteinExistence type="inferred from homology"/>
<dbReference type="VEuPathDB" id="FungiDB:PV10_04155"/>
<dbReference type="EMBL" id="NAJM01000022">
    <property type="protein sequence ID" value="RVX70631.1"/>
    <property type="molecule type" value="Genomic_DNA"/>
</dbReference>
<sequence>MPSTNQKLAGKVAVVTGGAAGIGLAVTQRFLDEGAKVLAVDYSESNIEEARKQLQSQNFDPSSFLFQHADVSNEDSVIAFIETATNKLGGFDILVLNAGVGAILPISEVTIQEWDRQMRINARGPFLGVKYGAEKMRSIGKGGSIIITASLACEAAFPELAPYNMSKFAVRALSVTAAQEYSKHKIRVNTVSPGFVNTALVRVWPQLQERLASTPAGRAAEPAEVANLFLFLASDDSVMVSGSNYRIDGGMVMH</sequence>
<dbReference type="CDD" id="cd05233">
    <property type="entry name" value="SDR_c"/>
    <property type="match status" value="1"/>
</dbReference>
<dbReference type="PROSITE" id="PS00061">
    <property type="entry name" value="ADH_SHORT"/>
    <property type="match status" value="1"/>
</dbReference>
<evidence type="ECO:0000313" key="4">
    <source>
        <dbReference type="Proteomes" id="UP000288859"/>
    </source>
</evidence>
<dbReference type="AlphaFoldDB" id="A0A438N4M1"/>
<dbReference type="GO" id="GO:0016616">
    <property type="term" value="F:oxidoreductase activity, acting on the CH-OH group of donors, NAD or NADP as acceptor"/>
    <property type="evidence" value="ECO:0007669"/>
    <property type="project" value="TreeGrafter"/>
</dbReference>
<accession>A0A438N4M1</accession>
<name>A0A438N4M1_EXOME</name>
<dbReference type="FunFam" id="3.40.50.720:FF:000084">
    <property type="entry name" value="Short-chain dehydrogenase reductase"/>
    <property type="match status" value="1"/>
</dbReference>
<dbReference type="SUPFAM" id="SSF51735">
    <property type="entry name" value="NAD(P)-binding Rossmann-fold domains"/>
    <property type="match status" value="1"/>
</dbReference>
<dbReference type="Pfam" id="PF13561">
    <property type="entry name" value="adh_short_C2"/>
    <property type="match status" value="1"/>
</dbReference>
<dbReference type="Gene3D" id="3.40.50.720">
    <property type="entry name" value="NAD(P)-binding Rossmann-like Domain"/>
    <property type="match status" value="1"/>
</dbReference>
<dbReference type="OrthoDB" id="1669814at2759"/>
<dbReference type="PRINTS" id="PR00080">
    <property type="entry name" value="SDRFAMILY"/>
</dbReference>
<keyword evidence="2" id="KW-0521">NADP</keyword>
<protein>
    <submittedName>
        <fullName evidence="3">Uncharacterized protein</fullName>
    </submittedName>
</protein>
<dbReference type="InterPro" id="IPR036291">
    <property type="entry name" value="NAD(P)-bd_dom_sf"/>
</dbReference>
<dbReference type="InterPro" id="IPR020904">
    <property type="entry name" value="Sc_DH/Rdtase_CS"/>
</dbReference>
<reference evidence="3 4" key="1">
    <citation type="submission" date="2017-03" db="EMBL/GenBank/DDBJ databases">
        <title>Genomes of endolithic fungi from Antarctica.</title>
        <authorList>
            <person name="Coleine C."/>
            <person name="Masonjones S."/>
            <person name="Stajich J.E."/>
        </authorList>
    </citation>
    <scope>NUCLEOTIDE SEQUENCE [LARGE SCALE GENOMIC DNA]</scope>
    <source>
        <strain evidence="3 4">CCFEE 6314</strain>
    </source>
</reference>
<organism evidence="3 4">
    <name type="scientific">Exophiala mesophila</name>
    <name type="common">Black yeast-like fungus</name>
    <dbReference type="NCBI Taxonomy" id="212818"/>
    <lineage>
        <taxon>Eukaryota</taxon>
        <taxon>Fungi</taxon>
        <taxon>Dikarya</taxon>
        <taxon>Ascomycota</taxon>
        <taxon>Pezizomycotina</taxon>
        <taxon>Eurotiomycetes</taxon>
        <taxon>Chaetothyriomycetidae</taxon>
        <taxon>Chaetothyriales</taxon>
        <taxon>Herpotrichiellaceae</taxon>
        <taxon>Exophiala</taxon>
    </lineage>
</organism>